<dbReference type="SUPFAM" id="SSF46894">
    <property type="entry name" value="C-terminal effector domain of the bipartite response regulators"/>
    <property type="match status" value="1"/>
</dbReference>
<dbReference type="EMBL" id="VFPN01000003">
    <property type="protein sequence ID" value="TQM61281.1"/>
    <property type="molecule type" value="Genomic_DNA"/>
</dbReference>
<dbReference type="PANTHER" id="PTHR44688:SF16">
    <property type="entry name" value="DNA-BINDING TRANSCRIPTIONAL ACTIVATOR DEVR_DOSR"/>
    <property type="match status" value="1"/>
</dbReference>
<keyword evidence="6" id="KW-1185">Reference proteome</keyword>
<evidence type="ECO:0000259" key="4">
    <source>
        <dbReference type="PROSITE" id="PS50043"/>
    </source>
</evidence>
<evidence type="ECO:0000256" key="2">
    <source>
        <dbReference type="ARBA" id="ARBA00023125"/>
    </source>
</evidence>
<dbReference type="InterPro" id="IPR000792">
    <property type="entry name" value="Tscrpt_reg_LuxR_C"/>
</dbReference>
<keyword evidence="1" id="KW-0805">Transcription regulation</keyword>
<dbReference type="Pfam" id="PF13401">
    <property type="entry name" value="AAA_22"/>
    <property type="match status" value="1"/>
</dbReference>
<dbReference type="GO" id="GO:0003677">
    <property type="term" value="F:DNA binding"/>
    <property type="evidence" value="ECO:0007669"/>
    <property type="project" value="UniProtKB-KW"/>
</dbReference>
<evidence type="ECO:0000313" key="6">
    <source>
        <dbReference type="Proteomes" id="UP000318331"/>
    </source>
</evidence>
<dbReference type="SUPFAM" id="SSF52540">
    <property type="entry name" value="P-loop containing nucleoside triphosphate hydrolases"/>
    <property type="match status" value="1"/>
</dbReference>
<dbReference type="AlphaFoldDB" id="A0A543HSG9"/>
<protein>
    <submittedName>
        <fullName evidence="5">ATP/maltotriose-dependent transcriptional regulator MalT</fullName>
    </submittedName>
</protein>
<gene>
    <name evidence="5" type="ORF">FB466_2226</name>
</gene>
<proteinExistence type="predicted"/>
<organism evidence="5 6">
    <name type="scientific">Klugiella xanthotipulae</name>
    <dbReference type="NCBI Taxonomy" id="244735"/>
    <lineage>
        <taxon>Bacteria</taxon>
        <taxon>Bacillati</taxon>
        <taxon>Actinomycetota</taxon>
        <taxon>Actinomycetes</taxon>
        <taxon>Micrococcales</taxon>
        <taxon>Microbacteriaceae</taxon>
        <taxon>Klugiella</taxon>
    </lineage>
</organism>
<evidence type="ECO:0000313" key="5">
    <source>
        <dbReference type="EMBL" id="TQM61281.1"/>
    </source>
</evidence>
<dbReference type="InterPro" id="IPR036388">
    <property type="entry name" value="WH-like_DNA-bd_sf"/>
</dbReference>
<dbReference type="InterPro" id="IPR027417">
    <property type="entry name" value="P-loop_NTPase"/>
</dbReference>
<dbReference type="RefSeq" id="WP_141918417.1">
    <property type="nucleotide sequence ID" value="NZ_BAAAYS010000004.1"/>
</dbReference>
<evidence type="ECO:0000256" key="1">
    <source>
        <dbReference type="ARBA" id="ARBA00023015"/>
    </source>
</evidence>
<dbReference type="PROSITE" id="PS50043">
    <property type="entry name" value="HTH_LUXR_2"/>
    <property type="match status" value="1"/>
</dbReference>
<feature type="domain" description="HTH luxR-type" evidence="4">
    <location>
        <begin position="816"/>
        <end position="881"/>
    </location>
</feature>
<dbReference type="SMART" id="SM00421">
    <property type="entry name" value="HTH_LUXR"/>
    <property type="match status" value="1"/>
</dbReference>
<reference evidence="5 6" key="1">
    <citation type="submission" date="2019-06" db="EMBL/GenBank/DDBJ databases">
        <title>Sequencing the genomes of 1000 actinobacteria strains.</title>
        <authorList>
            <person name="Klenk H.-P."/>
        </authorList>
    </citation>
    <scope>NUCLEOTIDE SEQUENCE [LARGE SCALE GENOMIC DNA]</scope>
    <source>
        <strain evidence="5 6">DSM 18031</strain>
    </source>
</reference>
<name>A0A543HSG9_9MICO</name>
<comment type="caution">
    <text evidence="5">The sequence shown here is derived from an EMBL/GenBank/DDBJ whole genome shotgun (WGS) entry which is preliminary data.</text>
</comment>
<dbReference type="CDD" id="cd06170">
    <property type="entry name" value="LuxR_C_like"/>
    <property type="match status" value="1"/>
</dbReference>
<dbReference type="OrthoDB" id="3178268at2"/>
<sequence>MNTQALGVSVTVESLLARSELATLWVSRHRLLESLDRRAPLTTVCGVVGAGKTTVVRQWVDARESTNTEDESLVWCTLDQSHGTRSGFWAFLLEELSGAGVPAAGSMLNRVERGQMPDDLIDALAQAVNEGDRLLTVILDNFQWAEQPEIVADLVALLSACHGLYLIVTTMDDQLVADAAQNASIVVSRITEDQLIMTVAEMRTLLQRGGAGEAADQIVEQLIRDTSPHPMSVLFAMDQYLAWPGPGPWPGVDFDRLAIITHRLVADSTPQFSSSDNFLGFVNSLSVARRFTVDLARLLCGVQEIGRHLVRLRDNNMGTWETNNALGELEFVWRDYIWTRLQRAAGVREGTEYILGQRRIVAEWYLNHRMPHPALVQYLTMKDFAAASSIARRYFRELLTRANRETVDALLAVANDDLNRWPSLLLLNGFYRVAESGLTAQGESFMRRYLVALAHQHSSDPGERLSDLAGQATVNALLGHSDLARDFALRGREIARDLATVDVDQEEILASNSLSLAHTMLQLEAFEEAEEMFELASAHGDPQGIVVRDALTGLFALSELFGNPDILSEEGRANAAATVPEHNVSQQITSALYHVGRAWGYLDSGDADSALVEATAGVQSLAQPQRWGFVTGTHIFALISAGQANYAADVFEEYRRRRADYWGANYLDSFSSFVGTTVNLCSGRVAEAKFYVDRLVQNDSLSAMSRALYSLVVSDQDAAIRALDMALNRPIYTPRIQVAFWLMRATAALRSGSRDLAVGYLSKAILPGSKGRLRFIFTCISHEDFADLHAVARERGGAALREYMSELATMAHFMPQALLNTSLTERELQVLRISQHVATNADIADQLYVSVNTVKSQLRSVYKKLGVSDRDEALALASKLGLFR</sequence>
<dbReference type="Pfam" id="PF00196">
    <property type="entry name" value="GerE"/>
    <property type="match status" value="1"/>
</dbReference>
<evidence type="ECO:0000256" key="3">
    <source>
        <dbReference type="ARBA" id="ARBA00023163"/>
    </source>
</evidence>
<dbReference type="PRINTS" id="PR00038">
    <property type="entry name" value="HTHLUXR"/>
</dbReference>
<dbReference type="Gene3D" id="1.10.10.10">
    <property type="entry name" value="Winged helix-like DNA-binding domain superfamily/Winged helix DNA-binding domain"/>
    <property type="match status" value="1"/>
</dbReference>
<keyword evidence="2" id="KW-0238">DNA-binding</keyword>
<dbReference type="InterPro" id="IPR049945">
    <property type="entry name" value="AAA_22"/>
</dbReference>
<dbReference type="GO" id="GO:0016887">
    <property type="term" value="F:ATP hydrolysis activity"/>
    <property type="evidence" value="ECO:0007669"/>
    <property type="project" value="InterPro"/>
</dbReference>
<keyword evidence="3" id="KW-0804">Transcription</keyword>
<dbReference type="Proteomes" id="UP000318331">
    <property type="component" value="Unassembled WGS sequence"/>
</dbReference>
<dbReference type="GO" id="GO:0006355">
    <property type="term" value="P:regulation of DNA-templated transcription"/>
    <property type="evidence" value="ECO:0007669"/>
    <property type="project" value="InterPro"/>
</dbReference>
<dbReference type="PANTHER" id="PTHR44688">
    <property type="entry name" value="DNA-BINDING TRANSCRIPTIONAL ACTIVATOR DEVR_DOSR"/>
    <property type="match status" value="1"/>
</dbReference>
<accession>A0A543HSG9</accession>
<dbReference type="InterPro" id="IPR016032">
    <property type="entry name" value="Sig_transdc_resp-reg_C-effctor"/>
</dbReference>
<dbReference type="Gene3D" id="3.40.50.300">
    <property type="entry name" value="P-loop containing nucleotide triphosphate hydrolases"/>
    <property type="match status" value="1"/>
</dbReference>